<dbReference type="Proteomes" id="UP001066276">
    <property type="component" value="Chromosome 8"/>
</dbReference>
<keyword evidence="3" id="KW-1185">Reference proteome</keyword>
<gene>
    <name evidence="2" type="ORF">NDU88_005211</name>
</gene>
<sequence>MPPSIIPLRGQKTAEGIMSFSLGWRRSPKDRPPAQGKTPFPRGCRLVIEPAEWDGATGATAPVAYFTVCYADSEILAGPSYGGPCSAHAIGMGTAGAPQQSLPPSCSWRASRQEQDGGKDCQNPLGGAASCDALEDS</sequence>
<accession>A0AAV7NPX5</accession>
<organism evidence="2 3">
    <name type="scientific">Pleurodeles waltl</name>
    <name type="common">Iberian ribbed newt</name>
    <dbReference type="NCBI Taxonomy" id="8319"/>
    <lineage>
        <taxon>Eukaryota</taxon>
        <taxon>Metazoa</taxon>
        <taxon>Chordata</taxon>
        <taxon>Craniata</taxon>
        <taxon>Vertebrata</taxon>
        <taxon>Euteleostomi</taxon>
        <taxon>Amphibia</taxon>
        <taxon>Batrachia</taxon>
        <taxon>Caudata</taxon>
        <taxon>Salamandroidea</taxon>
        <taxon>Salamandridae</taxon>
        <taxon>Pleurodelinae</taxon>
        <taxon>Pleurodeles</taxon>
    </lineage>
</organism>
<dbReference type="AlphaFoldDB" id="A0AAV7NPX5"/>
<dbReference type="EMBL" id="JANPWB010000012">
    <property type="protein sequence ID" value="KAJ1117010.1"/>
    <property type="molecule type" value="Genomic_DNA"/>
</dbReference>
<name>A0AAV7NPX5_PLEWA</name>
<proteinExistence type="predicted"/>
<evidence type="ECO:0000313" key="3">
    <source>
        <dbReference type="Proteomes" id="UP001066276"/>
    </source>
</evidence>
<protein>
    <submittedName>
        <fullName evidence="2">Uncharacterized protein</fullName>
    </submittedName>
</protein>
<evidence type="ECO:0000256" key="1">
    <source>
        <dbReference type="SAM" id="MobiDB-lite"/>
    </source>
</evidence>
<evidence type="ECO:0000313" key="2">
    <source>
        <dbReference type="EMBL" id="KAJ1117010.1"/>
    </source>
</evidence>
<feature type="region of interest" description="Disordered" evidence="1">
    <location>
        <begin position="92"/>
        <end position="137"/>
    </location>
</feature>
<reference evidence="2" key="1">
    <citation type="journal article" date="2022" name="bioRxiv">
        <title>Sequencing and chromosome-scale assembly of the giantPleurodeles waltlgenome.</title>
        <authorList>
            <person name="Brown T."/>
            <person name="Elewa A."/>
            <person name="Iarovenko S."/>
            <person name="Subramanian E."/>
            <person name="Araus A.J."/>
            <person name="Petzold A."/>
            <person name="Susuki M."/>
            <person name="Suzuki K.-i.T."/>
            <person name="Hayashi T."/>
            <person name="Toyoda A."/>
            <person name="Oliveira C."/>
            <person name="Osipova E."/>
            <person name="Leigh N.D."/>
            <person name="Simon A."/>
            <person name="Yun M.H."/>
        </authorList>
    </citation>
    <scope>NUCLEOTIDE SEQUENCE</scope>
    <source>
        <strain evidence="2">20211129_DDA</strain>
        <tissue evidence="2">Liver</tissue>
    </source>
</reference>
<feature type="compositionally biased region" description="Polar residues" evidence="1">
    <location>
        <begin position="97"/>
        <end position="110"/>
    </location>
</feature>
<comment type="caution">
    <text evidence="2">The sequence shown here is derived from an EMBL/GenBank/DDBJ whole genome shotgun (WGS) entry which is preliminary data.</text>
</comment>